<evidence type="ECO:0000256" key="2">
    <source>
        <dbReference type="SAM" id="SignalP"/>
    </source>
</evidence>
<evidence type="ECO:0000313" key="4">
    <source>
        <dbReference type="Proteomes" id="UP000070700"/>
    </source>
</evidence>
<keyword evidence="2" id="KW-0732">Signal</keyword>
<reference evidence="3 4" key="1">
    <citation type="submission" date="2015-10" db="EMBL/GenBank/DDBJ databases">
        <title>Full genome of DAOMC 229536 Phialocephala scopiformis, a fungal endophyte of spruce producing the potent anti-insectan compound rugulosin.</title>
        <authorList>
            <consortium name="DOE Joint Genome Institute"/>
            <person name="Walker A.K."/>
            <person name="Frasz S.L."/>
            <person name="Seifert K.A."/>
            <person name="Miller J.D."/>
            <person name="Mondo S.J."/>
            <person name="Labutti K."/>
            <person name="Lipzen A."/>
            <person name="Dockter R."/>
            <person name="Kennedy M."/>
            <person name="Grigoriev I.V."/>
            <person name="Spatafora J.W."/>
        </authorList>
    </citation>
    <scope>NUCLEOTIDE SEQUENCE [LARGE SCALE GENOMIC DNA]</scope>
    <source>
        <strain evidence="3 4">CBS 120377</strain>
    </source>
</reference>
<evidence type="ECO:0000256" key="1">
    <source>
        <dbReference type="SAM" id="MobiDB-lite"/>
    </source>
</evidence>
<dbReference type="AlphaFoldDB" id="A0A194XJR2"/>
<feature type="region of interest" description="Disordered" evidence="1">
    <location>
        <begin position="120"/>
        <end position="150"/>
    </location>
</feature>
<name>A0A194XJR2_MOLSC</name>
<dbReference type="EMBL" id="KQ947409">
    <property type="protein sequence ID" value="KUJ20371.1"/>
    <property type="molecule type" value="Genomic_DNA"/>
</dbReference>
<dbReference type="Proteomes" id="UP000070700">
    <property type="component" value="Unassembled WGS sequence"/>
</dbReference>
<keyword evidence="4" id="KW-1185">Reference proteome</keyword>
<organism evidence="3 4">
    <name type="scientific">Mollisia scopiformis</name>
    <name type="common">Conifer needle endophyte fungus</name>
    <name type="synonym">Phialocephala scopiformis</name>
    <dbReference type="NCBI Taxonomy" id="149040"/>
    <lineage>
        <taxon>Eukaryota</taxon>
        <taxon>Fungi</taxon>
        <taxon>Dikarya</taxon>
        <taxon>Ascomycota</taxon>
        <taxon>Pezizomycotina</taxon>
        <taxon>Leotiomycetes</taxon>
        <taxon>Helotiales</taxon>
        <taxon>Mollisiaceae</taxon>
        <taxon>Mollisia</taxon>
    </lineage>
</organism>
<dbReference type="GeneID" id="28829203"/>
<dbReference type="KEGG" id="psco:LY89DRAFT_730417"/>
<evidence type="ECO:0000313" key="3">
    <source>
        <dbReference type="EMBL" id="KUJ20371.1"/>
    </source>
</evidence>
<sequence>MKGSIVAVGLVAVVAAQNPFAVSQLSVLSADLKDALSPPSSILPELLSGVPSNVISAFDNPTALPSLVSSLEATPPAWFTALPSDAQHWIIGAEEVYASLEPQIASLEAIVGGITAPGGTGATGSSSLPKSTSYSNSTITSTKSSTSATTKATSLTASPAVVASSSSKATSSSSSGGAASPTGAVAAGVMGAVGLLGLALAL</sequence>
<protein>
    <submittedName>
        <fullName evidence="3">Uncharacterized protein</fullName>
    </submittedName>
</protein>
<proteinExistence type="predicted"/>
<feature type="compositionally biased region" description="Low complexity" evidence="1">
    <location>
        <begin position="123"/>
        <end position="150"/>
    </location>
</feature>
<gene>
    <name evidence="3" type="ORF">LY89DRAFT_730417</name>
</gene>
<accession>A0A194XJR2</accession>
<feature type="chain" id="PRO_5008268319" evidence="2">
    <location>
        <begin position="17"/>
        <end position="202"/>
    </location>
</feature>
<feature type="signal peptide" evidence="2">
    <location>
        <begin position="1"/>
        <end position="16"/>
    </location>
</feature>
<dbReference type="InParanoid" id="A0A194XJR2"/>
<dbReference type="RefSeq" id="XP_018074726.1">
    <property type="nucleotide sequence ID" value="XM_018219477.1"/>
</dbReference>